<name>A0ABT0U777_9BACT</name>
<gene>
    <name evidence="2" type="ORF">NB063_19395</name>
</gene>
<keyword evidence="3" id="KW-1185">Reference proteome</keyword>
<dbReference type="EMBL" id="JAMQBK010000053">
    <property type="protein sequence ID" value="MCM2372785.1"/>
    <property type="molecule type" value="Genomic_DNA"/>
</dbReference>
<dbReference type="Pfam" id="PF00685">
    <property type="entry name" value="Sulfotransfer_1"/>
    <property type="match status" value="1"/>
</dbReference>
<evidence type="ECO:0000313" key="2">
    <source>
        <dbReference type="EMBL" id="MCM2372785.1"/>
    </source>
</evidence>
<dbReference type="Gene3D" id="3.40.50.300">
    <property type="entry name" value="P-loop containing nucleotide triphosphate hydrolases"/>
    <property type="match status" value="1"/>
</dbReference>
<dbReference type="InterPro" id="IPR000863">
    <property type="entry name" value="Sulfotransferase_dom"/>
</dbReference>
<sequence length="165" mass="19052">MLHFLAIRDPRDILVSDLHFVSEMAYWHPLHTGINRFATKSDQLDALIHGFEYKPGLFYPNIQERLAEYLSWLDSPDVCVVRFEDLTGENAGQAIKKMNSYFASRATWIDPNIELDCKVETIIDPRKSKTFRSGKTGGWRKEFQSYHCTAFEQLAGSALERLGYE</sequence>
<dbReference type="SUPFAM" id="SSF52540">
    <property type="entry name" value="P-loop containing nucleoside triphosphate hydrolases"/>
    <property type="match status" value="1"/>
</dbReference>
<comment type="caution">
    <text evidence="2">The sequence shown here is derived from an EMBL/GenBank/DDBJ whole genome shotgun (WGS) entry which is preliminary data.</text>
</comment>
<reference evidence="2 3" key="1">
    <citation type="journal article" date="2022" name="Syst. Appl. Microbiol.">
        <title>Rhodopirellula aestuarii sp. nov., a novel member of the genus Rhodopirellula isolated from brackish sediments collected in the Tagus River estuary, Portugal.</title>
        <authorList>
            <person name="Vitorino I.R."/>
            <person name="Klimek D."/>
            <person name="Calusinska M."/>
            <person name="Lobo-da-Cunha A."/>
            <person name="Vasconcelos V."/>
            <person name="Lage O.M."/>
        </authorList>
    </citation>
    <scope>NUCLEOTIDE SEQUENCE [LARGE SCALE GENOMIC DNA]</scope>
    <source>
        <strain evidence="2 3">ICT_H3.1</strain>
    </source>
</reference>
<proteinExistence type="predicted"/>
<evidence type="ECO:0000259" key="1">
    <source>
        <dbReference type="Pfam" id="PF00685"/>
    </source>
</evidence>
<protein>
    <submittedName>
        <fullName evidence="2">Sulfotransferase domain-containing protein</fullName>
    </submittedName>
</protein>
<dbReference type="InterPro" id="IPR027417">
    <property type="entry name" value="P-loop_NTPase"/>
</dbReference>
<feature type="domain" description="Sulfotransferase" evidence="1">
    <location>
        <begin position="7"/>
        <end position="160"/>
    </location>
</feature>
<accession>A0ABT0U777</accession>
<evidence type="ECO:0000313" key="3">
    <source>
        <dbReference type="Proteomes" id="UP001202961"/>
    </source>
</evidence>
<dbReference type="Proteomes" id="UP001202961">
    <property type="component" value="Unassembled WGS sequence"/>
</dbReference>
<organism evidence="2 3">
    <name type="scientific">Aporhodopirellula aestuarii</name>
    <dbReference type="NCBI Taxonomy" id="2950107"/>
    <lineage>
        <taxon>Bacteria</taxon>
        <taxon>Pseudomonadati</taxon>
        <taxon>Planctomycetota</taxon>
        <taxon>Planctomycetia</taxon>
        <taxon>Pirellulales</taxon>
        <taxon>Pirellulaceae</taxon>
        <taxon>Aporhodopirellula</taxon>
    </lineage>
</organism>